<feature type="region of interest" description="Disordered" evidence="2">
    <location>
        <begin position="392"/>
        <end position="428"/>
    </location>
</feature>
<dbReference type="GeneID" id="94168826"/>
<evidence type="ECO:0000313" key="5">
    <source>
        <dbReference type="Proteomes" id="UP000674179"/>
    </source>
</evidence>
<proteinExistence type="predicted"/>
<feature type="coiled-coil region" evidence="1">
    <location>
        <begin position="507"/>
        <end position="544"/>
    </location>
</feature>
<dbReference type="EMBL" id="JAFHKP010000034">
    <property type="protein sequence ID" value="KAG5468712.1"/>
    <property type="molecule type" value="Genomic_DNA"/>
</dbReference>
<accession>A0A836H1M4</accession>
<evidence type="ECO:0000313" key="3">
    <source>
        <dbReference type="EMBL" id="KAG5468712.1"/>
    </source>
</evidence>
<feature type="coiled-coil region" evidence="1">
    <location>
        <begin position="223"/>
        <end position="250"/>
    </location>
</feature>
<protein>
    <submittedName>
        <fullName evidence="4">Uncharacterized protein</fullName>
    </submittedName>
</protein>
<dbReference type="Proteomes" id="UP000674179">
    <property type="component" value="Chromosome 34"/>
</dbReference>
<dbReference type="Gene3D" id="1.20.920.20">
    <property type="match status" value="1"/>
</dbReference>
<evidence type="ECO:0000256" key="1">
    <source>
        <dbReference type="SAM" id="Coils"/>
    </source>
</evidence>
<dbReference type="KEGG" id="lenr:94168826"/>
<comment type="caution">
    <text evidence="4">The sequence shown here is derived from an EMBL/GenBank/DDBJ whole genome shotgun (WGS) entry which is preliminary data.</text>
</comment>
<dbReference type="EMBL" id="JAFHKP010000034">
    <property type="protein sequence ID" value="KAG5468715.1"/>
    <property type="molecule type" value="Genomic_DNA"/>
</dbReference>
<keyword evidence="1" id="KW-0175">Coiled coil</keyword>
<keyword evidence="5" id="KW-1185">Reference proteome</keyword>
<feature type="compositionally biased region" description="Basic residues" evidence="2">
    <location>
        <begin position="407"/>
        <end position="418"/>
    </location>
</feature>
<evidence type="ECO:0000313" key="4">
    <source>
        <dbReference type="EMBL" id="KAG5468715.1"/>
    </source>
</evidence>
<reference evidence="4 5" key="1">
    <citation type="submission" date="2021-02" db="EMBL/GenBank/DDBJ databases">
        <title>Leishmania (Mundinia) enrietti genome sequencing and assembly.</title>
        <authorList>
            <person name="Almutairi H."/>
            <person name="Gatherer D."/>
        </authorList>
    </citation>
    <scope>NUCLEOTIDE SEQUENCE [LARGE SCALE GENOMIC DNA]</scope>
    <source>
        <strain evidence="4">CUR178</strain>
    </source>
</reference>
<dbReference type="AlphaFoldDB" id="A0A836H1M4"/>
<dbReference type="RefSeq" id="XP_067689419.1">
    <property type="nucleotide sequence ID" value="XM_067833316.1"/>
</dbReference>
<sequence length="617" mass="67963">MSLITDKVIAYHHPQEGAEKEAYGLYLRREGSTLRVTLLQEDDDYERPLNSVLRKLSDEDAVVNSLENRFQSLHSKQLEDNGETKQKSCRLQKIMLQWAVHRLKGIEEKEWVRLSQHHRPSALLSAVGCTVACIAAGKSLASTTWNDAQRLLRSGKEMVQQLREVGEKQMDMRLYSSIGETYLSDSTLAYSSVWQASPPLGLLHKWITDFMDYQRACYMDDGHAELQQQINSYEKRLQSARARRGLLAKQADLIRKGNCYKRTYMVHSVPVEHVLFLMTAEKVTTRQYLLKDRVPFESLTDALSKLHVSPTSGRDSCIVGQRRIAAFSFTRAERPVAGSSRADGNLTAAASHPATKAESARTSTWANEAHVRQLPASTREGSGMYDVESLGVVAPSPADPSDELKGKAHASVKVKRPSRGNGRASSASSKAAVACTVTTTAATGFVTASCSSITLEDSRNGVSFLSQASSAPSASNDTVRALADVKNDFHNAQESLLACLEEHAQLAEKYSKTVDQSKQLLQMLEKRDDEIARLREALSQTTRKQILENRVTTLLQTAQQGTSNEGRCNGLQNSSDVSQLGLATSIAFDAGSFAKRMESLLDDTLDFVRGATAAPVM</sequence>
<organism evidence="4 5">
    <name type="scientific">Leishmania enriettii</name>
    <dbReference type="NCBI Taxonomy" id="5663"/>
    <lineage>
        <taxon>Eukaryota</taxon>
        <taxon>Discoba</taxon>
        <taxon>Euglenozoa</taxon>
        <taxon>Kinetoplastea</taxon>
        <taxon>Metakinetoplastina</taxon>
        <taxon>Trypanosomatida</taxon>
        <taxon>Trypanosomatidae</taxon>
        <taxon>Leishmaniinae</taxon>
        <taxon>Leishmania</taxon>
    </lineage>
</organism>
<gene>
    <name evidence="3" type="ORF">CUR178_01547</name>
    <name evidence="4" type="ORF">CUR178_01550</name>
</gene>
<feature type="region of interest" description="Disordered" evidence="2">
    <location>
        <begin position="338"/>
        <end position="367"/>
    </location>
</feature>
<evidence type="ECO:0000256" key="2">
    <source>
        <dbReference type="SAM" id="MobiDB-lite"/>
    </source>
</evidence>
<name>A0A836H1M4_LEIEN</name>
<dbReference type="OrthoDB" id="272171at2759"/>